<evidence type="ECO:0000256" key="1">
    <source>
        <dbReference type="ARBA" id="ARBA00004651"/>
    </source>
</evidence>
<evidence type="ECO:0000256" key="7">
    <source>
        <dbReference type="ARBA" id="ARBA00023136"/>
    </source>
</evidence>
<dbReference type="SUPFAM" id="SSF58104">
    <property type="entry name" value="Methyl-accepting chemotaxis protein (MCP) signaling domain"/>
    <property type="match status" value="1"/>
</dbReference>
<dbReference type="PANTHER" id="PTHR32089">
    <property type="entry name" value="METHYL-ACCEPTING CHEMOTAXIS PROTEIN MCPB"/>
    <property type="match status" value="1"/>
</dbReference>
<dbReference type="Gene3D" id="1.10.287.950">
    <property type="entry name" value="Methyl-accepting chemotaxis protein"/>
    <property type="match status" value="1"/>
</dbReference>
<dbReference type="Proteomes" id="UP001597448">
    <property type="component" value="Unassembled WGS sequence"/>
</dbReference>
<evidence type="ECO:0000259" key="12">
    <source>
        <dbReference type="PROSITE" id="PS50111"/>
    </source>
</evidence>
<dbReference type="EMBL" id="JBHUKY010000054">
    <property type="protein sequence ID" value="MFD2413030.1"/>
    <property type="molecule type" value="Genomic_DNA"/>
</dbReference>
<keyword evidence="15" id="KW-1185">Reference proteome</keyword>
<evidence type="ECO:0000256" key="8">
    <source>
        <dbReference type="ARBA" id="ARBA00023224"/>
    </source>
</evidence>
<dbReference type="SMART" id="SM00283">
    <property type="entry name" value="MA"/>
    <property type="match status" value="1"/>
</dbReference>
<dbReference type="InterPro" id="IPR004089">
    <property type="entry name" value="MCPsignal_dom"/>
</dbReference>
<dbReference type="CDD" id="cd12912">
    <property type="entry name" value="PDC2_MCP_like"/>
    <property type="match status" value="1"/>
</dbReference>
<dbReference type="PROSITE" id="PS50885">
    <property type="entry name" value="HAMP"/>
    <property type="match status" value="1"/>
</dbReference>
<dbReference type="RefSeq" id="WP_209989791.1">
    <property type="nucleotide sequence ID" value="NZ_JBHUKY010000054.1"/>
</dbReference>
<evidence type="ECO:0000256" key="3">
    <source>
        <dbReference type="ARBA" id="ARBA00022481"/>
    </source>
</evidence>
<dbReference type="Gene3D" id="6.10.340.10">
    <property type="match status" value="1"/>
</dbReference>
<feature type="domain" description="HAMP" evidence="13">
    <location>
        <begin position="307"/>
        <end position="359"/>
    </location>
</feature>
<dbReference type="PANTHER" id="PTHR32089:SF114">
    <property type="entry name" value="METHYL-ACCEPTING CHEMOTAXIS PROTEIN MCPB"/>
    <property type="match status" value="1"/>
</dbReference>
<protein>
    <submittedName>
        <fullName evidence="14">Methyl-accepting chemotaxis protein</fullName>
    </submittedName>
</protein>
<evidence type="ECO:0000313" key="14">
    <source>
        <dbReference type="EMBL" id="MFD2413030.1"/>
    </source>
</evidence>
<dbReference type="Pfam" id="PF02743">
    <property type="entry name" value="dCache_1"/>
    <property type="match status" value="1"/>
</dbReference>
<evidence type="ECO:0000256" key="5">
    <source>
        <dbReference type="ARBA" id="ARBA00022692"/>
    </source>
</evidence>
<keyword evidence="4" id="KW-0145">Chemotaxis</keyword>
<reference evidence="15" key="1">
    <citation type="journal article" date="2019" name="Int. J. Syst. Evol. Microbiol.">
        <title>The Global Catalogue of Microorganisms (GCM) 10K type strain sequencing project: providing services to taxonomists for standard genome sequencing and annotation.</title>
        <authorList>
            <consortium name="The Broad Institute Genomics Platform"/>
            <consortium name="The Broad Institute Genome Sequencing Center for Infectious Disease"/>
            <person name="Wu L."/>
            <person name="Ma J."/>
        </authorList>
    </citation>
    <scope>NUCLEOTIDE SEQUENCE [LARGE SCALE GENOMIC DNA]</scope>
    <source>
        <strain evidence="15">CCM 8725</strain>
    </source>
</reference>
<keyword evidence="5 11" id="KW-0812">Transmembrane</keyword>
<organism evidence="14 15">
    <name type="scientific">Paenibacillus rhizoplanae</name>
    <dbReference type="NCBI Taxonomy" id="1917181"/>
    <lineage>
        <taxon>Bacteria</taxon>
        <taxon>Bacillati</taxon>
        <taxon>Bacillota</taxon>
        <taxon>Bacilli</taxon>
        <taxon>Bacillales</taxon>
        <taxon>Paenibacillaceae</taxon>
        <taxon>Paenibacillus</taxon>
    </lineage>
</organism>
<evidence type="ECO:0000256" key="6">
    <source>
        <dbReference type="ARBA" id="ARBA00022989"/>
    </source>
</evidence>
<gene>
    <name evidence="14" type="ORF">ACFSX3_24405</name>
</gene>
<dbReference type="SUPFAM" id="SSF103190">
    <property type="entry name" value="Sensory domain-like"/>
    <property type="match status" value="1"/>
</dbReference>
<dbReference type="CDD" id="cd11386">
    <property type="entry name" value="MCP_signal"/>
    <property type="match status" value="1"/>
</dbReference>
<evidence type="ECO:0000259" key="13">
    <source>
        <dbReference type="PROSITE" id="PS50885"/>
    </source>
</evidence>
<dbReference type="Pfam" id="PF00672">
    <property type="entry name" value="HAMP"/>
    <property type="match status" value="1"/>
</dbReference>
<sequence length="667" mass="72869">MFKSVNRFIQHKLRSRSLQRKMMMLFTIMLVIPILLVSYFSYSSAKQELETKMQKATHSSVDLVAGTIQEYVSAAMRNVDLLSRQIQSSEVDGKAPATRTLIDQFMKAHPELEILTVGNEQGAWMKAPDPGKQDYDPRTRDWYKASMQNAGSTTIIDPFVSATTGNYTLFISHSLEDGKGAVTTSLNLKAMSERIHTTHPGETGYFYIVDRNHKFVSYPGKAAGEDVADYIVKMLVNDSGDLHYTNPDTEKEMQGYYTTDPNTGFKIVGILPTQEFSDASQPIIYTGLKVLAIALLVALTLMYLIVRSITKPIRRLNRSAQRVSEGYLNEQIQINRMDEIGQLAQNYNLMVGSLRGIVSDISGTSGQLAASSQQLNATTEENSRATAYVAELVQDSSEGAQTQTSAMAETSRAMEEMSSGIQKIAEAAASIVDSSANTEADVRSGSRKMEQVSQQMDAIRTSTHHSSQLIGQLNGLNDEVSAMSSAITTIAVQTNLLSLNAGIEAARAGEQGRGFAVVAAEVRKLADQSKNTAGDIQDTLQQMTRLIDQTYEAIRHTVSADVELGIRVTAEAKESFISIEQSTATINSQLHDISAITEQMSAGAQEVAASVHEISSISRSTSDAFQSVTAATEEQLASMEEISASSMELSKMAGDLQLKIERFKLED</sequence>
<proteinExistence type="inferred from homology"/>
<accession>A0ABW5FET0</accession>
<keyword evidence="8 10" id="KW-0807">Transducer</keyword>
<dbReference type="InterPro" id="IPR003660">
    <property type="entry name" value="HAMP_dom"/>
</dbReference>
<evidence type="ECO:0000256" key="2">
    <source>
        <dbReference type="ARBA" id="ARBA00022475"/>
    </source>
</evidence>
<comment type="similarity">
    <text evidence="9">Belongs to the methyl-accepting chemotaxis (MCP) protein family.</text>
</comment>
<feature type="domain" description="Methyl-accepting transducer" evidence="12">
    <location>
        <begin position="378"/>
        <end position="615"/>
    </location>
</feature>
<comment type="caution">
    <text evidence="14">The sequence shown here is derived from an EMBL/GenBank/DDBJ whole genome shotgun (WGS) entry which is preliminary data.</text>
</comment>
<dbReference type="InterPro" id="IPR029151">
    <property type="entry name" value="Sensor-like_sf"/>
</dbReference>
<name>A0ABW5FET0_9BACL</name>
<dbReference type="InterPro" id="IPR033479">
    <property type="entry name" value="dCache_1"/>
</dbReference>
<dbReference type="CDD" id="cd18773">
    <property type="entry name" value="PDC1_HK_sensor"/>
    <property type="match status" value="1"/>
</dbReference>
<dbReference type="CDD" id="cd06225">
    <property type="entry name" value="HAMP"/>
    <property type="match status" value="1"/>
</dbReference>
<evidence type="ECO:0000256" key="10">
    <source>
        <dbReference type="PROSITE-ProRule" id="PRU00284"/>
    </source>
</evidence>
<evidence type="ECO:0000256" key="4">
    <source>
        <dbReference type="ARBA" id="ARBA00022500"/>
    </source>
</evidence>
<feature type="transmembrane region" description="Helical" evidence="11">
    <location>
        <begin position="283"/>
        <end position="306"/>
    </location>
</feature>
<dbReference type="Pfam" id="PF00015">
    <property type="entry name" value="MCPsignal"/>
    <property type="match status" value="1"/>
</dbReference>
<dbReference type="SMART" id="SM00304">
    <property type="entry name" value="HAMP"/>
    <property type="match status" value="1"/>
</dbReference>
<keyword evidence="3" id="KW-0488">Methylation</keyword>
<dbReference type="Gene3D" id="3.30.450.20">
    <property type="entry name" value="PAS domain"/>
    <property type="match status" value="2"/>
</dbReference>
<dbReference type="PROSITE" id="PS50111">
    <property type="entry name" value="CHEMOTAXIS_TRANSDUC_2"/>
    <property type="match status" value="1"/>
</dbReference>
<keyword evidence="2" id="KW-1003">Cell membrane</keyword>
<keyword evidence="7 11" id="KW-0472">Membrane</keyword>
<keyword evidence="6 11" id="KW-1133">Transmembrane helix</keyword>
<evidence type="ECO:0000313" key="15">
    <source>
        <dbReference type="Proteomes" id="UP001597448"/>
    </source>
</evidence>
<comment type="subcellular location">
    <subcellularLocation>
        <location evidence="1">Cell membrane</location>
        <topology evidence="1">Multi-pass membrane protein</topology>
    </subcellularLocation>
</comment>
<evidence type="ECO:0000256" key="9">
    <source>
        <dbReference type="ARBA" id="ARBA00029447"/>
    </source>
</evidence>
<evidence type="ECO:0000256" key="11">
    <source>
        <dbReference type="SAM" id="Phobius"/>
    </source>
</evidence>